<dbReference type="InterPro" id="IPR001610">
    <property type="entry name" value="PAC"/>
</dbReference>
<evidence type="ECO:0000259" key="5">
    <source>
        <dbReference type="PROSITE" id="PS50887"/>
    </source>
</evidence>
<dbReference type="InterPro" id="IPR035965">
    <property type="entry name" value="PAS-like_dom_sf"/>
</dbReference>
<dbReference type="InterPro" id="IPR000014">
    <property type="entry name" value="PAS"/>
</dbReference>
<feature type="transmembrane region" description="Helical" evidence="1">
    <location>
        <begin position="327"/>
        <end position="350"/>
    </location>
</feature>
<evidence type="ECO:0000259" key="4">
    <source>
        <dbReference type="PROSITE" id="PS50113"/>
    </source>
</evidence>
<reference evidence="6 7" key="1">
    <citation type="submission" date="2018-05" db="EMBL/GenBank/DDBJ databases">
        <title>Genomic Encyclopedia of Type Strains, Phase IV (KMG-IV): sequencing the most valuable type-strain genomes for metagenomic binning, comparative biology and taxonomic classification.</title>
        <authorList>
            <person name="Goeker M."/>
        </authorList>
    </citation>
    <scope>NUCLEOTIDE SEQUENCE [LARGE SCALE GENOMIC DNA]</scope>
    <source>
        <strain evidence="6 7">DSM 19792</strain>
    </source>
</reference>
<evidence type="ECO:0000256" key="2">
    <source>
        <dbReference type="SAM" id="SignalP"/>
    </source>
</evidence>
<sequence length="665" mass="75149">MTMQAKWWLGLACLCMQLFLAPAGLAADKLRLQLKWTHAFQFAGYYAAKELGYYREVGIDVDLVQAQPGLDVVEEVVSGKSEYGVGTSSLILARKAGKPVVALAVIFQHSPLILVSRKEIDAQTVHGLMGKRIMLEPQSQELLAYLKREHLPSEQLKQVEHSFSLDELIDGKVDVISAYLTNEPFRLGQAGFAYNIFTPRSAGIDFYGDNLFTTEHEIRTHPERVKAFRAASLRGWEYAMSHQDEIIDMILQRYKGPDAQHYNKEFFHYEAAQTSYLMSRELIAIGYMNPGRWRHIADTYAELGMLPANFPLDEFLYDANPDVNLRWFYFWTMVTLLLAGIVGGVALYIFKVNRRLGNSLDELKKNELRLNLLSSAIEHSPTSVIITDADSLIEYVNPHFTIETGYASDEVIGKKPSILQSGQIPTETYQTMWAQLLRGEVWTGELINRRKNGEVYWEEAHIAPVRDEKGKTRHYVAVKVDVSERKQVNDKLAYLAHHDSLTHLPNRTLFFERLAQGLALAKRNKTRLALMYIDLDRFKPVNDTYGHAVGDILLQQAAERMKQCLRESDTVGRIGGDEFVALTLNVTDEQSACLLAEKMRAVLSQVFAIAGNEHFISASIGVAIYPDHGSSEIELAKKADIAMYAAKAGGRDQVRLYQENMRVSM</sequence>
<feature type="domain" description="PAC" evidence="4">
    <location>
        <begin position="442"/>
        <end position="494"/>
    </location>
</feature>
<dbReference type="Gene3D" id="3.30.450.20">
    <property type="entry name" value="PAS domain"/>
    <property type="match status" value="1"/>
</dbReference>
<dbReference type="PROSITE" id="PS50887">
    <property type="entry name" value="GGDEF"/>
    <property type="match status" value="1"/>
</dbReference>
<dbReference type="PROSITE" id="PS50113">
    <property type="entry name" value="PAC"/>
    <property type="match status" value="1"/>
</dbReference>
<accession>A0A318IUS7</accession>
<dbReference type="Pfam" id="PF09084">
    <property type="entry name" value="NMT1"/>
    <property type="match status" value="1"/>
</dbReference>
<evidence type="ECO:0000313" key="6">
    <source>
        <dbReference type="EMBL" id="PXX39926.1"/>
    </source>
</evidence>
<protein>
    <submittedName>
        <fullName evidence="6">PAS domain S-box-containing protein/diguanylate cyclase (GGDEF)-like protein</fullName>
    </submittedName>
</protein>
<dbReference type="NCBIfam" id="TIGR00254">
    <property type="entry name" value="GGDEF"/>
    <property type="match status" value="1"/>
</dbReference>
<dbReference type="FunFam" id="3.30.70.270:FF:000001">
    <property type="entry name" value="Diguanylate cyclase domain protein"/>
    <property type="match status" value="1"/>
</dbReference>
<feature type="domain" description="GGDEF" evidence="5">
    <location>
        <begin position="526"/>
        <end position="659"/>
    </location>
</feature>
<dbReference type="InterPro" id="IPR043128">
    <property type="entry name" value="Rev_trsase/Diguanyl_cyclase"/>
</dbReference>
<dbReference type="SMART" id="SM00267">
    <property type="entry name" value="GGDEF"/>
    <property type="match status" value="1"/>
</dbReference>
<dbReference type="SUPFAM" id="SSF55785">
    <property type="entry name" value="PYP-like sensor domain (PAS domain)"/>
    <property type="match status" value="1"/>
</dbReference>
<gene>
    <name evidence="6" type="ORF">DFR42_10937</name>
</gene>
<dbReference type="PANTHER" id="PTHR46663:SF3">
    <property type="entry name" value="SLL0267 PROTEIN"/>
    <property type="match status" value="1"/>
</dbReference>
<dbReference type="GO" id="GO:0003824">
    <property type="term" value="F:catalytic activity"/>
    <property type="evidence" value="ECO:0007669"/>
    <property type="project" value="UniProtKB-ARBA"/>
</dbReference>
<feature type="domain" description="PAS" evidence="3">
    <location>
        <begin position="369"/>
        <end position="414"/>
    </location>
</feature>
<dbReference type="PROSITE" id="PS50112">
    <property type="entry name" value="PAS"/>
    <property type="match status" value="1"/>
</dbReference>
<dbReference type="NCBIfam" id="TIGR00229">
    <property type="entry name" value="sensory_box"/>
    <property type="match status" value="1"/>
</dbReference>
<keyword evidence="7" id="KW-1185">Reference proteome</keyword>
<dbReference type="Pfam" id="PF00990">
    <property type="entry name" value="GGDEF"/>
    <property type="match status" value="1"/>
</dbReference>
<evidence type="ECO:0000256" key="1">
    <source>
        <dbReference type="SAM" id="Phobius"/>
    </source>
</evidence>
<dbReference type="InterPro" id="IPR000700">
    <property type="entry name" value="PAS-assoc_C"/>
</dbReference>
<dbReference type="SUPFAM" id="SSF53850">
    <property type="entry name" value="Periplasmic binding protein-like II"/>
    <property type="match status" value="1"/>
</dbReference>
<dbReference type="InterPro" id="IPR000160">
    <property type="entry name" value="GGDEF_dom"/>
</dbReference>
<dbReference type="InterPro" id="IPR015168">
    <property type="entry name" value="SsuA/THI5"/>
</dbReference>
<dbReference type="InterPro" id="IPR029787">
    <property type="entry name" value="Nucleotide_cyclase"/>
</dbReference>
<feature type="chain" id="PRO_5016410972" evidence="2">
    <location>
        <begin position="27"/>
        <end position="665"/>
    </location>
</feature>
<keyword evidence="1" id="KW-1133">Transmembrane helix</keyword>
<organism evidence="6 7">
    <name type="scientific">Undibacterium pigrum</name>
    <dbReference type="NCBI Taxonomy" id="401470"/>
    <lineage>
        <taxon>Bacteria</taxon>
        <taxon>Pseudomonadati</taxon>
        <taxon>Pseudomonadota</taxon>
        <taxon>Betaproteobacteria</taxon>
        <taxon>Burkholderiales</taxon>
        <taxon>Oxalobacteraceae</taxon>
        <taxon>Undibacterium</taxon>
    </lineage>
</organism>
<feature type="signal peptide" evidence="2">
    <location>
        <begin position="1"/>
        <end position="26"/>
    </location>
</feature>
<dbReference type="OrthoDB" id="9813903at2"/>
<keyword evidence="1" id="KW-0472">Membrane</keyword>
<keyword evidence="1" id="KW-0812">Transmembrane</keyword>
<dbReference type="CDD" id="cd01949">
    <property type="entry name" value="GGDEF"/>
    <property type="match status" value="1"/>
</dbReference>
<evidence type="ECO:0000313" key="7">
    <source>
        <dbReference type="Proteomes" id="UP000247792"/>
    </source>
</evidence>
<dbReference type="SMART" id="SM00086">
    <property type="entry name" value="PAC"/>
    <property type="match status" value="1"/>
</dbReference>
<dbReference type="Gene3D" id="3.40.190.10">
    <property type="entry name" value="Periplasmic binding protein-like II"/>
    <property type="match status" value="2"/>
</dbReference>
<dbReference type="SMART" id="SM00091">
    <property type="entry name" value="PAS"/>
    <property type="match status" value="1"/>
</dbReference>
<dbReference type="InterPro" id="IPR052163">
    <property type="entry name" value="DGC-Regulatory_Protein"/>
</dbReference>
<dbReference type="EMBL" id="QJKB01000009">
    <property type="protein sequence ID" value="PXX39926.1"/>
    <property type="molecule type" value="Genomic_DNA"/>
</dbReference>
<comment type="caution">
    <text evidence="6">The sequence shown here is derived from an EMBL/GenBank/DDBJ whole genome shotgun (WGS) entry which is preliminary data.</text>
</comment>
<name>A0A318IUS7_9BURK</name>
<dbReference type="SUPFAM" id="SSF55073">
    <property type="entry name" value="Nucleotide cyclase"/>
    <property type="match status" value="1"/>
</dbReference>
<dbReference type="Pfam" id="PF13426">
    <property type="entry name" value="PAS_9"/>
    <property type="match status" value="1"/>
</dbReference>
<dbReference type="CDD" id="cd00130">
    <property type="entry name" value="PAS"/>
    <property type="match status" value="1"/>
</dbReference>
<dbReference type="PANTHER" id="PTHR46663">
    <property type="entry name" value="DIGUANYLATE CYCLASE DGCT-RELATED"/>
    <property type="match status" value="1"/>
</dbReference>
<proteinExistence type="predicted"/>
<dbReference type="RefSeq" id="WP_110257170.1">
    <property type="nucleotide sequence ID" value="NZ_QJKB01000009.1"/>
</dbReference>
<evidence type="ECO:0000259" key="3">
    <source>
        <dbReference type="PROSITE" id="PS50112"/>
    </source>
</evidence>
<dbReference type="AlphaFoldDB" id="A0A318IUS7"/>
<dbReference type="Proteomes" id="UP000247792">
    <property type="component" value="Unassembled WGS sequence"/>
</dbReference>
<dbReference type="Gene3D" id="3.30.70.270">
    <property type="match status" value="1"/>
</dbReference>
<keyword evidence="2" id="KW-0732">Signal</keyword>